<comment type="caution">
    <text evidence="1">The sequence shown here is derived from an EMBL/GenBank/DDBJ whole genome shotgun (WGS) entry which is preliminary data.</text>
</comment>
<name>A0ACB8CWC1_DERSI</name>
<organism evidence="1 2">
    <name type="scientific">Dermacentor silvarum</name>
    <name type="common">Tick</name>
    <dbReference type="NCBI Taxonomy" id="543639"/>
    <lineage>
        <taxon>Eukaryota</taxon>
        <taxon>Metazoa</taxon>
        <taxon>Ecdysozoa</taxon>
        <taxon>Arthropoda</taxon>
        <taxon>Chelicerata</taxon>
        <taxon>Arachnida</taxon>
        <taxon>Acari</taxon>
        <taxon>Parasitiformes</taxon>
        <taxon>Ixodida</taxon>
        <taxon>Ixodoidea</taxon>
        <taxon>Ixodidae</taxon>
        <taxon>Rhipicephalinae</taxon>
        <taxon>Dermacentor</taxon>
    </lineage>
</organism>
<sequence length="90" mass="10203">MKGTVHSRYPPRPAHLPELNAVEERLISPRMPFMSIRRLTRATGQYGIRGQVVNVPIEVPEVVLQLPRRVPEDAAIDVNIKRRRLSPATS</sequence>
<evidence type="ECO:0000313" key="1">
    <source>
        <dbReference type="EMBL" id="KAH7953487.1"/>
    </source>
</evidence>
<accession>A0ACB8CWC1</accession>
<evidence type="ECO:0000313" key="2">
    <source>
        <dbReference type="Proteomes" id="UP000821865"/>
    </source>
</evidence>
<proteinExistence type="predicted"/>
<keyword evidence="2" id="KW-1185">Reference proteome</keyword>
<gene>
    <name evidence="1" type="ORF">HPB49_009319</name>
</gene>
<protein>
    <submittedName>
        <fullName evidence="1">Uncharacterized protein</fullName>
    </submittedName>
</protein>
<dbReference type="EMBL" id="CM023473">
    <property type="protein sequence ID" value="KAH7953487.1"/>
    <property type="molecule type" value="Genomic_DNA"/>
</dbReference>
<reference evidence="1" key="1">
    <citation type="submission" date="2020-05" db="EMBL/GenBank/DDBJ databases">
        <title>Large-scale comparative analyses of tick genomes elucidate their genetic diversity and vector capacities.</title>
        <authorList>
            <person name="Jia N."/>
            <person name="Wang J."/>
            <person name="Shi W."/>
            <person name="Du L."/>
            <person name="Sun Y."/>
            <person name="Zhan W."/>
            <person name="Jiang J."/>
            <person name="Wang Q."/>
            <person name="Zhang B."/>
            <person name="Ji P."/>
            <person name="Sakyi L.B."/>
            <person name="Cui X."/>
            <person name="Yuan T."/>
            <person name="Jiang B."/>
            <person name="Yang W."/>
            <person name="Lam T.T.-Y."/>
            <person name="Chang Q."/>
            <person name="Ding S."/>
            <person name="Wang X."/>
            <person name="Zhu J."/>
            <person name="Ruan X."/>
            <person name="Zhao L."/>
            <person name="Wei J."/>
            <person name="Que T."/>
            <person name="Du C."/>
            <person name="Cheng J."/>
            <person name="Dai P."/>
            <person name="Han X."/>
            <person name="Huang E."/>
            <person name="Gao Y."/>
            <person name="Liu J."/>
            <person name="Shao H."/>
            <person name="Ye R."/>
            <person name="Li L."/>
            <person name="Wei W."/>
            <person name="Wang X."/>
            <person name="Wang C."/>
            <person name="Yang T."/>
            <person name="Huo Q."/>
            <person name="Li W."/>
            <person name="Guo W."/>
            <person name="Chen H."/>
            <person name="Zhou L."/>
            <person name="Ni X."/>
            <person name="Tian J."/>
            <person name="Zhou Y."/>
            <person name="Sheng Y."/>
            <person name="Liu T."/>
            <person name="Pan Y."/>
            <person name="Xia L."/>
            <person name="Li J."/>
            <person name="Zhao F."/>
            <person name="Cao W."/>
        </authorList>
    </citation>
    <scope>NUCLEOTIDE SEQUENCE</scope>
    <source>
        <strain evidence="1">Dsil-2018</strain>
    </source>
</reference>
<dbReference type="Proteomes" id="UP000821865">
    <property type="component" value="Chromosome 4"/>
</dbReference>